<reference evidence="8" key="1">
    <citation type="journal article" date="2024" name="Int. J. Syst. Evol. Microbiol.">
        <title>Brooklawnia propionicigenes sp. nov., a facultatively anaerobic, propionate-producing bacterium isolated from a methanogenic reactor treating waste from cattle farms.</title>
        <authorList>
            <person name="Akita Y."/>
            <person name="Ueki A."/>
            <person name="Tonouchi A."/>
            <person name="Sugawara Y."/>
            <person name="Honma S."/>
            <person name="Kaku N."/>
            <person name="Ueki K."/>
        </authorList>
    </citation>
    <scope>NUCLEOTIDE SEQUENCE</scope>
    <source>
        <strain evidence="8">SH051</strain>
    </source>
</reference>
<keyword evidence="6" id="KW-0813">Transport</keyword>
<dbReference type="Pfam" id="PF00950">
    <property type="entry name" value="ABC-3"/>
    <property type="match status" value="1"/>
</dbReference>
<proteinExistence type="inferred from homology"/>
<dbReference type="EMBL" id="AP028056">
    <property type="protein sequence ID" value="BEH02187.1"/>
    <property type="molecule type" value="Genomic_DNA"/>
</dbReference>
<keyword evidence="4 7" id="KW-1133">Transmembrane helix</keyword>
<protein>
    <submittedName>
        <fullName evidence="8">Metal ABC transporter permease</fullName>
    </submittedName>
</protein>
<feature type="transmembrane region" description="Helical" evidence="7">
    <location>
        <begin position="144"/>
        <end position="168"/>
    </location>
</feature>
<evidence type="ECO:0000256" key="2">
    <source>
        <dbReference type="ARBA" id="ARBA00008034"/>
    </source>
</evidence>
<organism evidence="8 9">
    <name type="scientific">Brooklawnia propionicigenes</name>
    <dbReference type="NCBI Taxonomy" id="3041175"/>
    <lineage>
        <taxon>Bacteria</taxon>
        <taxon>Bacillati</taxon>
        <taxon>Actinomycetota</taxon>
        <taxon>Actinomycetes</taxon>
        <taxon>Propionibacteriales</taxon>
        <taxon>Propionibacteriaceae</taxon>
        <taxon>Brooklawnia</taxon>
    </lineage>
</organism>
<sequence length="282" mass="29545">MESIFVCLEFQTDWWQVMTSSFMRNALIGGTLVAIAAGVIGYFVVVRGTAFAAHALAHIGLPGATGAVLLGLPVTLGLAVFCVGGAIVIGALGRRAGDREVATGTVLAFAVGLGLYFSSQATRSSSTMTNVLFGNLLAISPQELIVFAAFLVGVVAVVCAVFRPLLFASVNERVARSRRVPVRALSVLFMVLLGLVVTMSVQVVGTLLLFALVVTPAATAIMLTPRPGRAIALALVLNLLSVWAGLVVATMFSLPPSFCIVTIACTIWLVVRLTGRSRQVQL</sequence>
<dbReference type="PANTHER" id="PTHR30477:SF0">
    <property type="entry name" value="METAL TRANSPORT SYSTEM MEMBRANE PROTEIN TM_0125-RELATED"/>
    <property type="match status" value="1"/>
</dbReference>
<dbReference type="Proteomes" id="UP001431656">
    <property type="component" value="Chromosome"/>
</dbReference>
<evidence type="ECO:0000256" key="5">
    <source>
        <dbReference type="ARBA" id="ARBA00023136"/>
    </source>
</evidence>
<dbReference type="KEGG" id="broo:brsh051_14680"/>
<evidence type="ECO:0000313" key="9">
    <source>
        <dbReference type="Proteomes" id="UP001431656"/>
    </source>
</evidence>
<comment type="similarity">
    <text evidence="2 6">Belongs to the ABC-3 integral membrane protein family.</text>
</comment>
<dbReference type="PANTHER" id="PTHR30477">
    <property type="entry name" value="ABC-TRANSPORTER METAL-BINDING PROTEIN"/>
    <property type="match status" value="1"/>
</dbReference>
<dbReference type="InterPro" id="IPR001626">
    <property type="entry name" value="ABC_TroCD"/>
</dbReference>
<dbReference type="GO" id="GO:0055085">
    <property type="term" value="P:transmembrane transport"/>
    <property type="evidence" value="ECO:0007669"/>
    <property type="project" value="InterPro"/>
</dbReference>
<evidence type="ECO:0000256" key="4">
    <source>
        <dbReference type="ARBA" id="ARBA00022989"/>
    </source>
</evidence>
<keyword evidence="5 7" id="KW-0472">Membrane</keyword>
<dbReference type="AlphaFoldDB" id="A0AAN0MGQ5"/>
<keyword evidence="3 6" id="KW-0812">Transmembrane</keyword>
<feature type="transmembrane region" description="Helical" evidence="7">
    <location>
        <begin position="254"/>
        <end position="271"/>
    </location>
</feature>
<keyword evidence="9" id="KW-1185">Reference proteome</keyword>
<dbReference type="SUPFAM" id="SSF81345">
    <property type="entry name" value="ABC transporter involved in vitamin B12 uptake, BtuC"/>
    <property type="match status" value="1"/>
</dbReference>
<feature type="transmembrane region" description="Helical" evidence="7">
    <location>
        <begin position="26"/>
        <end position="46"/>
    </location>
</feature>
<feature type="transmembrane region" description="Helical" evidence="7">
    <location>
        <begin position="230"/>
        <end position="248"/>
    </location>
</feature>
<dbReference type="Gene3D" id="1.10.3470.10">
    <property type="entry name" value="ABC transporter involved in vitamin B12 uptake, BtuC"/>
    <property type="match status" value="1"/>
</dbReference>
<feature type="transmembrane region" description="Helical" evidence="7">
    <location>
        <begin position="203"/>
        <end position="223"/>
    </location>
</feature>
<comment type="subcellular location">
    <subcellularLocation>
        <location evidence="6">Cell membrane</location>
        <topology evidence="6">Multi-pass membrane protein</topology>
    </subcellularLocation>
    <subcellularLocation>
        <location evidence="1">Membrane</location>
        <topology evidence="1">Multi-pass membrane protein</topology>
    </subcellularLocation>
</comment>
<gene>
    <name evidence="8" type="ORF">brsh051_14680</name>
</gene>
<evidence type="ECO:0000256" key="6">
    <source>
        <dbReference type="RuleBase" id="RU003943"/>
    </source>
</evidence>
<evidence type="ECO:0000256" key="7">
    <source>
        <dbReference type="SAM" id="Phobius"/>
    </source>
</evidence>
<evidence type="ECO:0000313" key="8">
    <source>
        <dbReference type="EMBL" id="BEH02187.1"/>
    </source>
</evidence>
<accession>A0AAN0MGQ5</accession>
<dbReference type="GO" id="GO:0043190">
    <property type="term" value="C:ATP-binding cassette (ABC) transporter complex"/>
    <property type="evidence" value="ECO:0007669"/>
    <property type="project" value="InterPro"/>
</dbReference>
<feature type="transmembrane region" description="Helical" evidence="7">
    <location>
        <begin position="180"/>
        <end position="197"/>
    </location>
</feature>
<evidence type="ECO:0000256" key="3">
    <source>
        <dbReference type="ARBA" id="ARBA00022692"/>
    </source>
</evidence>
<dbReference type="InterPro" id="IPR037294">
    <property type="entry name" value="ABC_BtuC-like"/>
</dbReference>
<feature type="transmembrane region" description="Helical" evidence="7">
    <location>
        <begin position="66"/>
        <end position="89"/>
    </location>
</feature>
<name>A0AAN0MGQ5_9ACTN</name>
<feature type="transmembrane region" description="Helical" evidence="7">
    <location>
        <begin position="101"/>
        <end position="119"/>
    </location>
</feature>
<evidence type="ECO:0000256" key="1">
    <source>
        <dbReference type="ARBA" id="ARBA00004141"/>
    </source>
</evidence>